<dbReference type="AlphaFoldDB" id="A0A803P2W8"/>
<dbReference type="EMBL" id="UZAU01000138">
    <property type="status" value="NOT_ANNOTATED_CDS"/>
    <property type="molecule type" value="Genomic_DNA"/>
</dbReference>
<name>A0A803P2W8_CANSA</name>
<proteinExistence type="predicted"/>
<evidence type="ECO:0000313" key="1">
    <source>
        <dbReference type="EnsemblPlants" id="cds.evm.model.02.849"/>
    </source>
</evidence>
<protein>
    <submittedName>
        <fullName evidence="1">Uncharacterized protein</fullName>
    </submittedName>
</protein>
<dbReference type="EnsemblPlants" id="evm.model.02.849">
    <property type="protein sequence ID" value="cds.evm.model.02.849"/>
    <property type="gene ID" value="evm.TU.02.849"/>
</dbReference>
<evidence type="ECO:0000313" key="2">
    <source>
        <dbReference type="Proteomes" id="UP000596661"/>
    </source>
</evidence>
<dbReference type="Proteomes" id="UP000596661">
    <property type="component" value="Chromosome 2"/>
</dbReference>
<accession>A0A803P2W8</accession>
<reference evidence="1" key="2">
    <citation type="submission" date="2021-03" db="UniProtKB">
        <authorList>
            <consortium name="EnsemblPlants"/>
        </authorList>
    </citation>
    <scope>IDENTIFICATION</scope>
</reference>
<dbReference type="Gramene" id="evm.model.02.849">
    <property type="protein sequence ID" value="cds.evm.model.02.849"/>
    <property type="gene ID" value="evm.TU.02.849"/>
</dbReference>
<keyword evidence="2" id="KW-1185">Reference proteome</keyword>
<sequence>MKARVSCQRGYERSKIPTTMSACVWWERSTAADGGGRPAMSHEMRRGLRESGLVVRRVNPSSGVWAKAVQLALNWAFQEGWQEVHVLSDSKVVTQTLDYRRLSCLLLMVWQKLLESVAVVLMLSKEREFPM</sequence>
<reference evidence="1" key="1">
    <citation type="submission" date="2018-11" db="EMBL/GenBank/DDBJ databases">
        <authorList>
            <person name="Grassa J C."/>
        </authorList>
    </citation>
    <scope>NUCLEOTIDE SEQUENCE [LARGE SCALE GENOMIC DNA]</scope>
</reference>
<organism evidence="1 2">
    <name type="scientific">Cannabis sativa</name>
    <name type="common">Hemp</name>
    <name type="synonym">Marijuana</name>
    <dbReference type="NCBI Taxonomy" id="3483"/>
    <lineage>
        <taxon>Eukaryota</taxon>
        <taxon>Viridiplantae</taxon>
        <taxon>Streptophyta</taxon>
        <taxon>Embryophyta</taxon>
        <taxon>Tracheophyta</taxon>
        <taxon>Spermatophyta</taxon>
        <taxon>Magnoliopsida</taxon>
        <taxon>eudicotyledons</taxon>
        <taxon>Gunneridae</taxon>
        <taxon>Pentapetalae</taxon>
        <taxon>rosids</taxon>
        <taxon>fabids</taxon>
        <taxon>Rosales</taxon>
        <taxon>Cannabaceae</taxon>
        <taxon>Cannabis</taxon>
    </lineage>
</organism>